<dbReference type="InterPro" id="IPR029058">
    <property type="entry name" value="AB_hydrolase_fold"/>
</dbReference>
<accession>A0ABT9R1U5</accession>
<evidence type="ECO:0000313" key="3">
    <source>
        <dbReference type="Proteomes" id="UP001230426"/>
    </source>
</evidence>
<comment type="caution">
    <text evidence="2">The sequence shown here is derived from an EMBL/GenBank/DDBJ whole genome shotgun (WGS) entry which is preliminary data.</text>
</comment>
<evidence type="ECO:0000256" key="1">
    <source>
        <dbReference type="SAM" id="MobiDB-lite"/>
    </source>
</evidence>
<dbReference type="PANTHER" id="PTHR48098">
    <property type="entry name" value="ENTEROCHELIN ESTERASE-RELATED"/>
    <property type="match status" value="1"/>
</dbReference>
<gene>
    <name evidence="2" type="ORF">J2S55_002468</name>
</gene>
<dbReference type="GO" id="GO:0016787">
    <property type="term" value="F:hydrolase activity"/>
    <property type="evidence" value="ECO:0007669"/>
    <property type="project" value="UniProtKB-KW"/>
</dbReference>
<dbReference type="RefSeq" id="WP_306859901.1">
    <property type="nucleotide sequence ID" value="NZ_JAUSRB010000002.1"/>
</dbReference>
<dbReference type="Pfam" id="PF00756">
    <property type="entry name" value="Esterase"/>
    <property type="match status" value="1"/>
</dbReference>
<sequence length="504" mass="53219">MIDVLHGVRSAALGNARDVFVYTPPGYDPAAGPYPVVYLHDGQHVFAGAGLDPSWRLDETLDELIGGRALPPLVAVGVSNAGDERGAEYSHIAPYPRDPRGLFRGELYERFLIEELMPLIRSRYAVTGSAEGTAVMGSSMGGLVSYHLAFRRPDVFGLAAILSPFLVFVDPETLAETPVYRRFTERGPGRVWIDIGGMEGLITVHHARELADRLVELGYAPDAELRYRHEPGAPHHESAWRTRAASALLHLFGAEGPPVELTAASETLTAGVGEVIDVAPVAVRADGCAYSALSAEVTWQPADRLGPAGTALLAATGPGTADVTATVGALTARQTITVVDGGPTATLDVTVLTPPGTPDGDTVYFSGLVTTRVAPGVHHGRWRLPRGLGLNGTVGRGWRCDGLDGAGLPIREPLRHDADRRLTVKVEGWSDPERDDPHRGSSLTGGPEQDDPRRSPAPADASERNGPRRSPAFTDGPDASGPASTDGPDASGPDPETDTPRSGS</sequence>
<dbReference type="Gene3D" id="3.40.50.1820">
    <property type="entry name" value="alpha/beta hydrolase"/>
    <property type="match status" value="1"/>
</dbReference>
<keyword evidence="3" id="KW-1185">Reference proteome</keyword>
<organism evidence="2 3">
    <name type="scientific">Streptosporangium brasiliense</name>
    <dbReference type="NCBI Taxonomy" id="47480"/>
    <lineage>
        <taxon>Bacteria</taxon>
        <taxon>Bacillati</taxon>
        <taxon>Actinomycetota</taxon>
        <taxon>Actinomycetes</taxon>
        <taxon>Streptosporangiales</taxon>
        <taxon>Streptosporangiaceae</taxon>
        <taxon>Streptosporangium</taxon>
    </lineage>
</organism>
<evidence type="ECO:0000313" key="2">
    <source>
        <dbReference type="EMBL" id="MDP9863202.1"/>
    </source>
</evidence>
<reference evidence="2 3" key="1">
    <citation type="submission" date="2023-07" db="EMBL/GenBank/DDBJ databases">
        <title>Sequencing the genomes of 1000 actinobacteria strains.</title>
        <authorList>
            <person name="Klenk H.-P."/>
        </authorList>
    </citation>
    <scope>NUCLEOTIDE SEQUENCE [LARGE SCALE GENOMIC DNA]</scope>
    <source>
        <strain evidence="2 3">DSM 44109</strain>
    </source>
</reference>
<feature type="region of interest" description="Disordered" evidence="1">
    <location>
        <begin position="425"/>
        <end position="504"/>
    </location>
</feature>
<keyword evidence="2" id="KW-0378">Hydrolase</keyword>
<protein>
    <submittedName>
        <fullName evidence="2">Alpha/beta superfamily hydrolase</fullName>
    </submittedName>
</protein>
<name>A0ABT9R1U5_9ACTN</name>
<dbReference type="PANTHER" id="PTHR48098:SF6">
    <property type="entry name" value="FERRI-BACILLIBACTIN ESTERASE BESA"/>
    <property type="match status" value="1"/>
</dbReference>
<proteinExistence type="predicted"/>
<dbReference type="InterPro" id="IPR050583">
    <property type="entry name" value="Mycobacterial_A85_antigen"/>
</dbReference>
<dbReference type="EMBL" id="JAUSRB010000002">
    <property type="protein sequence ID" value="MDP9863202.1"/>
    <property type="molecule type" value="Genomic_DNA"/>
</dbReference>
<dbReference type="SUPFAM" id="SSF53474">
    <property type="entry name" value="alpha/beta-Hydrolases"/>
    <property type="match status" value="1"/>
</dbReference>
<dbReference type="InterPro" id="IPR000801">
    <property type="entry name" value="Esterase-like"/>
</dbReference>
<dbReference type="Proteomes" id="UP001230426">
    <property type="component" value="Unassembled WGS sequence"/>
</dbReference>